<comment type="similarity">
    <text evidence="9">Belongs to the protein kinase superfamily.</text>
</comment>
<dbReference type="PROSITE" id="PS50011">
    <property type="entry name" value="PROTEIN_KINASE_DOM"/>
    <property type="match status" value="1"/>
</dbReference>
<dbReference type="GO" id="GO:0005524">
    <property type="term" value="F:ATP binding"/>
    <property type="evidence" value="ECO:0007669"/>
    <property type="project" value="UniProtKB-UniRule"/>
</dbReference>
<dbReference type="GO" id="GO:0004674">
    <property type="term" value="F:protein serine/threonine kinase activity"/>
    <property type="evidence" value="ECO:0007669"/>
    <property type="project" value="UniProtKB-KW"/>
</dbReference>
<dbReference type="Gene3D" id="3.30.200.20">
    <property type="entry name" value="Phosphorylase Kinase, domain 1"/>
    <property type="match status" value="1"/>
</dbReference>
<evidence type="ECO:0000313" key="12">
    <source>
        <dbReference type="EMBL" id="TQD87420.1"/>
    </source>
</evidence>
<keyword evidence="6" id="KW-0418">Kinase</keyword>
<evidence type="ECO:0000256" key="2">
    <source>
        <dbReference type="ARBA" id="ARBA00022475"/>
    </source>
</evidence>
<sequence>MGNCCLRKHHGETDVSSVVQPHPIGDIRLQISLPKKTNKAVREKAPTVSSTSLQGQENMISKREKRRSPLQERNFSVSDIGAEKKRSKSARATTNSNTPSPKDWNLERVNKKDGVLRDYRLYCFCYSALKASTRKFSSKNLIGQGGFGDVYKGYVSYCNMNAAAKPSEGFPIAVKRLRKTALQGDEQWENERKFMSKLSHPNIVKLIGYCREGEHRMLVYEYMKGGSLEAQLMAKNATQLHWRRRTKLALGVAKALHCLHTRGAPVIHRDLKASNVLLDDDFNAKLSDFGLAKYGPKDDQDHIMTRVLGTKGYIAPEYIATGHVTLKTDVYSFGVVLLEIFSGSCAVKKYSDGMTGDLTKWAEPYLRNRLQLHRVIDQRLGNKFPVEEAHKFAELILRCLDSNPKSRPTMTEVVAGLEELHENTGSNRISGHVTTFTPCPPHRSNFPTRNGCQADR</sequence>
<proteinExistence type="inferred from homology"/>
<comment type="subcellular location">
    <subcellularLocation>
        <location evidence="1">Cell membrane</location>
    </subcellularLocation>
</comment>
<keyword evidence="3 9" id="KW-0723">Serine/threonine-protein kinase</keyword>
<dbReference type="SMART" id="SM00220">
    <property type="entry name" value="S_TKc"/>
    <property type="match status" value="1"/>
</dbReference>
<evidence type="ECO:0000256" key="9">
    <source>
        <dbReference type="RuleBase" id="RU000304"/>
    </source>
</evidence>
<dbReference type="PROSITE" id="PS00107">
    <property type="entry name" value="PROTEIN_KINASE_ATP"/>
    <property type="match status" value="1"/>
</dbReference>
<reference evidence="12 13" key="1">
    <citation type="journal article" date="2019" name="G3 (Bethesda)">
        <title>Sequencing of a Wild Apple (Malus baccata) Genome Unravels the Differences Between Cultivated and Wild Apple Species Regarding Disease Resistance and Cold Tolerance.</title>
        <authorList>
            <person name="Chen X."/>
        </authorList>
    </citation>
    <scope>NUCLEOTIDE SEQUENCE [LARGE SCALE GENOMIC DNA]</scope>
    <source>
        <strain evidence="13">cv. Shandingzi</strain>
        <tissue evidence="12">Leaves</tissue>
    </source>
</reference>
<dbReference type="InterPro" id="IPR001245">
    <property type="entry name" value="Ser-Thr/Tyr_kinase_cat_dom"/>
</dbReference>
<evidence type="ECO:0000256" key="10">
    <source>
        <dbReference type="SAM" id="MobiDB-lite"/>
    </source>
</evidence>
<evidence type="ECO:0000256" key="3">
    <source>
        <dbReference type="ARBA" id="ARBA00022527"/>
    </source>
</evidence>
<dbReference type="InterPro" id="IPR008271">
    <property type="entry name" value="Ser/Thr_kinase_AS"/>
</dbReference>
<keyword evidence="13" id="KW-1185">Reference proteome</keyword>
<evidence type="ECO:0000256" key="1">
    <source>
        <dbReference type="ARBA" id="ARBA00004236"/>
    </source>
</evidence>
<dbReference type="STRING" id="106549.A0A540LLS2"/>
<feature type="region of interest" description="Disordered" evidence="10">
    <location>
        <begin position="36"/>
        <end position="105"/>
    </location>
</feature>
<feature type="compositionally biased region" description="Polar residues" evidence="10">
    <location>
        <begin position="90"/>
        <end position="100"/>
    </location>
</feature>
<feature type="compositionally biased region" description="Polar residues" evidence="10">
    <location>
        <begin position="47"/>
        <end position="59"/>
    </location>
</feature>
<feature type="binding site" evidence="8">
    <location>
        <position position="175"/>
    </location>
    <ligand>
        <name>ATP</name>
        <dbReference type="ChEBI" id="CHEBI:30616"/>
    </ligand>
</feature>
<keyword evidence="7 8" id="KW-0067">ATP-binding</keyword>
<dbReference type="SUPFAM" id="SSF56112">
    <property type="entry name" value="Protein kinase-like (PK-like)"/>
    <property type="match status" value="1"/>
</dbReference>
<dbReference type="InterPro" id="IPR017441">
    <property type="entry name" value="Protein_kinase_ATP_BS"/>
</dbReference>
<accession>A0A540LLS2</accession>
<protein>
    <recommendedName>
        <fullName evidence="11">Protein kinase domain-containing protein</fullName>
    </recommendedName>
</protein>
<feature type="domain" description="Protein kinase" evidence="11">
    <location>
        <begin position="136"/>
        <end position="424"/>
    </location>
</feature>
<dbReference type="Gene3D" id="1.10.510.10">
    <property type="entry name" value="Transferase(Phosphotransferase) domain 1"/>
    <property type="match status" value="1"/>
</dbReference>
<dbReference type="Proteomes" id="UP000315295">
    <property type="component" value="Unassembled WGS sequence"/>
</dbReference>
<dbReference type="CDD" id="cd14066">
    <property type="entry name" value="STKc_IRAK"/>
    <property type="match status" value="1"/>
</dbReference>
<dbReference type="EMBL" id="VIEB01000536">
    <property type="protein sequence ID" value="TQD87420.1"/>
    <property type="molecule type" value="Genomic_DNA"/>
</dbReference>
<dbReference type="PROSITE" id="PS00108">
    <property type="entry name" value="PROTEIN_KINASE_ST"/>
    <property type="match status" value="1"/>
</dbReference>
<keyword evidence="5 8" id="KW-0547">Nucleotide-binding</keyword>
<organism evidence="12 13">
    <name type="scientific">Malus baccata</name>
    <name type="common">Siberian crab apple</name>
    <name type="synonym">Pyrus baccata</name>
    <dbReference type="NCBI Taxonomy" id="106549"/>
    <lineage>
        <taxon>Eukaryota</taxon>
        <taxon>Viridiplantae</taxon>
        <taxon>Streptophyta</taxon>
        <taxon>Embryophyta</taxon>
        <taxon>Tracheophyta</taxon>
        <taxon>Spermatophyta</taxon>
        <taxon>Magnoliopsida</taxon>
        <taxon>eudicotyledons</taxon>
        <taxon>Gunneridae</taxon>
        <taxon>Pentapetalae</taxon>
        <taxon>rosids</taxon>
        <taxon>fabids</taxon>
        <taxon>Rosales</taxon>
        <taxon>Rosaceae</taxon>
        <taxon>Amygdaloideae</taxon>
        <taxon>Maleae</taxon>
        <taxon>Malus</taxon>
    </lineage>
</organism>
<dbReference type="GO" id="GO:0005886">
    <property type="term" value="C:plasma membrane"/>
    <property type="evidence" value="ECO:0007669"/>
    <property type="project" value="UniProtKB-SubCell"/>
</dbReference>
<evidence type="ECO:0000313" key="13">
    <source>
        <dbReference type="Proteomes" id="UP000315295"/>
    </source>
</evidence>
<evidence type="ECO:0000256" key="5">
    <source>
        <dbReference type="ARBA" id="ARBA00022741"/>
    </source>
</evidence>
<keyword evidence="2" id="KW-1003">Cell membrane</keyword>
<dbReference type="PANTHER" id="PTHR45621">
    <property type="entry name" value="OS01G0588500 PROTEIN-RELATED"/>
    <property type="match status" value="1"/>
</dbReference>
<dbReference type="InterPro" id="IPR050823">
    <property type="entry name" value="Plant_Ser_Thr_Prot_Kinase"/>
</dbReference>
<evidence type="ECO:0000256" key="4">
    <source>
        <dbReference type="ARBA" id="ARBA00022679"/>
    </source>
</evidence>
<evidence type="ECO:0000259" key="11">
    <source>
        <dbReference type="PROSITE" id="PS50011"/>
    </source>
</evidence>
<evidence type="ECO:0000256" key="8">
    <source>
        <dbReference type="PROSITE-ProRule" id="PRU10141"/>
    </source>
</evidence>
<dbReference type="AlphaFoldDB" id="A0A540LLS2"/>
<dbReference type="FunFam" id="1.10.510.10:FF:000095">
    <property type="entry name" value="protein STRUBBELIG-RECEPTOR FAMILY 8"/>
    <property type="match status" value="1"/>
</dbReference>
<evidence type="ECO:0000256" key="7">
    <source>
        <dbReference type="ARBA" id="ARBA00022840"/>
    </source>
</evidence>
<name>A0A540LLS2_MALBA</name>
<evidence type="ECO:0000256" key="6">
    <source>
        <dbReference type="ARBA" id="ARBA00022777"/>
    </source>
</evidence>
<comment type="caution">
    <text evidence="12">The sequence shown here is derived from an EMBL/GenBank/DDBJ whole genome shotgun (WGS) entry which is preliminary data.</text>
</comment>
<gene>
    <name evidence="12" type="ORF">C1H46_027010</name>
</gene>
<dbReference type="InterPro" id="IPR000719">
    <property type="entry name" value="Prot_kinase_dom"/>
</dbReference>
<dbReference type="Pfam" id="PF07714">
    <property type="entry name" value="PK_Tyr_Ser-Thr"/>
    <property type="match status" value="1"/>
</dbReference>
<keyword evidence="2" id="KW-0472">Membrane</keyword>
<dbReference type="InterPro" id="IPR011009">
    <property type="entry name" value="Kinase-like_dom_sf"/>
</dbReference>
<keyword evidence="4" id="KW-0808">Transferase</keyword>